<evidence type="ECO:0000313" key="2">
    <source>
        <dbReference type="Proteomes" id="UP001372338"/>
    </source>
</evidence>
<name>A0AAN9IBT0_CROPI</name>
<gene>
    <name evidence="1" type="ORF">RIF29_14603</name>
</gene>
<dbReference type="AlphaFoldDB" id="A0AAN9IBT0"/>
<dbReference type="Proteomes" id="UP001372338">
    <property type="component" value="Unassembled WGS sequence"/>
</dbReference>
<protein>
    <submittedName>
        <fullName evidence="1">Uncharacterized protein</fullName>
    </submittedName>
</protein>
<organism evidence="1 2">
    <name type="scientific">Crotalaria pallida</name>
    <name type="common">Smooth rattlebox</name>
    <name type="synonym">Crotalaria striata</name>
    <dbReference type="NCBI Taxonomy" id="3830"/>
    <lineage>
        <taxon>Eukaryota</taxon>
        <taxon>Viridiplantae</taxon>
        <taxon>Streptophyta</taxon>
        <taxon>Embryophyta</taxon>
        <taxon>Tracheophyta</taxon>
        <taxon>Spermatophyta</taxon>
        <taxon>Magnoliopsida</taxon>
        <taxon>eudicotyledons</taxon>
        <taxon>Gunneridae</taxon>
        <taxon>Pentapetalae</taxon>
        <taxon>rosids</taxon>
        <taxon>fabids</taxon>
        <taxon>Fabales</taxon>
        <taxon>Fabaceae</taxon>
        <taxon>Papilionoideae</taxon>
        <taxon>50 kb inversion clade</taxon>
        <taxon>genistoids sensu lato</taxon>
        <taxon>core genistoids</taxon>
        <taxon>Crotalarieae</taxon>
        <taxon>Crotalaria</taxon>
    </lineage>
</organism>
<reference evidence="1 2" key="1">
    <citation type="submission" date="2024-01" db="EMBL/GenBank/DDBJ databases">
        <title>The genomes of 5 underutilized Papilionoideae crops provide insights into root nodulation and disease resistanc.</title>
        <authorList>
            <person name="Yuan L."/>
        </authorList>
    </citation>
    <scope>NUCLEOTIDE SEQUENCE [LARGE SCALE GENOMIC DNA]</scope>
    <source>
        <strain evidence="1">ZHUSHIDOU_FW_LH</strain>
        <tissue evidence="1">Leaf</tissue>
    </source>
</reference>
<comment type="caution">
    <text evidence="1">The sequence shown here is derived from an EMBL/GenBank/DDBJ whole genome shotgun (WGS) entry which is preliminary data.</text>
</comment>
<accession>A0AAN9IBT0</accession>
<evidence type="ECO:0000313" key="1">
    <source>
        <dbReference type="EMBL" id="KAK7273547.1"/>
    </source>
</evidence>
<sequence>MLGCSCTSLWLKLIQNSVNHINWFGYITKLVLNLKLDPEWRKPNPSISKKMQLRLEANANATLWLSGLLEDCKS</sequence>
<keyword evidence="2" id="KW-1185">Reference proteome</keyword>
<dbReference type="EMBL" id="JAYWIO010000003">
    <property type="protein sequence ID" value="KAK7273547.1"/>
    <property type="molecule type" value="Genomic_DNA"/>
</dbReference>
<proteinExistence type="predicted"/>